<dbReference type="InterPro" id="IPR036052">
    <property type="entry name" value="TrpB-like_PALP_sf"/>
</dbReference>
<gene>
    <name evidence="4" type="primary">dsdA</name>
    <name evidence="6" type="ORF">QP027_06690</name>
</gene>
<comment type="cofactor">
    <cofactor evidence="1 4">
        <name>pyridoxal 5'-phosphate</name>
        <dbReference type="ChEBI" id="CHEBI:597326"/>
    </cofactor>
</comment>
<keyword evidence="3 4" id="KW-0456">Lyase</keyword>
<dbReference type="EMBL" id="CP126969">
    <property type="protein sequence ID" value="WIM66821.1"/>
    <property type="molecule type" value="Genomic_DNA"/>
</dbReference>
<protein>
    <recommendedName>
        <fullName evidence="4">Probable D-serine dehydratase</fullName>
        <ecNumber evidence="4">4.3.1.18</ecNumber>
    </recommendedName>
    <alternativeName>
        <fullName evidence="4">D-serine deaminase</fullName>
        <shortName evidence="4">DSD</shortName>
    </alternativeName>
</protein>
<dbReference type="NCBIfam" id="TIGR02035">
    <property type="entry name" value="D_Ser_am_lyase"/>
    <property type="match status" value="1"/>
</dbReference>
<dbReference type="HAMAP" id="MF_01030">
    <property type="entry name" value="D_Ser_dehydrat"/>
    <property type="match status" value="1"/>
</dbReference>
<comment type="similarity">
    <text evidence="4">Belongs to the serine/threonine dehydratase family. DsdA subfamily.</text>
</comment>
<dbReference type="Gene3D" id="3.40.50.1100">
    <property type="match status" value="2"/>
</dbReference>
<evidence type="ECO:0000259" key="5">
    <source>
        <dbReference type="Pfam" id="PF00291"/>
    </source>
</evidence>
<accession>A0ABY8VAX7</accession>
<evidence type="ECO:0000256" key="1">
    <source>
        <dbReference type="ARBA" id="ARBA00001933"/>
    </source>
</evidence>
<dbReference type="InterPro" id="IPR011780">
    <property type="entry name" value="D_Ser_am_lyase"/>
</dbReference>
<dbReference type="PROSITE" id="PS00165">
    <property type="entry name" value="DEHYDRATASE_SER_THR"/>
    <property type="match status" value="1"/>
</dbReference>
<dbReference type="NCBIfam" id="NF002823">
    <property type="entry name" value="PRK02991.1"/>
    <property type="match status" value="1"/>
</dbReference>
<comment type="catalytic activity">
    <reaction evidence="4">
        <text>D-serine = pyruvate + NH4(+)</text>
        <dbReference type="Rhea" id="RHEA:13977"/>
        <dbReference type="ChEBI" id="CHEBI:15361"/>
        <dbReference type="ChEBI" id="CHEBI:28938"/>
        <dbReference type="ChEBI" id="CHEBI:35247"/>
        <dbReference type="EC" id="4.3.1.18"/>
    </reaction>
</comment>
<sequence length="379" mass="41081">MSPLLDDLRRATPTVWLNPNLTSWRSAQADLEYGRIDIDDAEALLLRHAPWIAEHFEGTDHGIIESPFIQRGSMWVKLDSHLPISGSIKARGGIYTVLKLADDLGGPLGDQAFYSRYRITVASTGNLGLSIGIMSAAIGFRVEVHMSREAKQWKKDMLREKGCVVVEHEGDFNDAVAIARQTGKEPDTFFVDDENSADLFMGYAVAGRRLKAQLERSGVEVTPESPLHVYLPCGVGGGPGGVLFGLKTEFEDNVHGYFVEPTHAPSMVLGLATGRYDDIAVADIGLDGITVADGLAVGRTSGFVGKRMGRSVTACVTTDDATMLRDAERFFHSSGYYLEPSAAAGFTAYEQFAHLPGTHVVWATGGSMVPEQERLSSAE</sequence>
<dbReference type="Proteomes" id="UP001225598">
    <property type="component" value="Chromosome"/>
</dbReference>
<dbReference type="InterPro" id="IPR050147">
    <property type="entry name" value="Ser/Thr_Dehydratase"/>
</dbReference>
<feature type="modified residue" description="N6-(pyridoxal phosphate)lysine" evidence="4">
    <location>
        <position position="89"/>
    </location>
</feature>
<dbReference type="PANTHER" id="PTHR48078">
    <property type="entry name" value="THREONINE DEHYDRATASE, MITOCHONDRIAL-RELATED"/>
    <property type="match status" value="1"/>
</dbReference>
<organism evidence="6 7">
    <name type="scientific">Corynebacterium breve</name>
    <dbReference type="NCBI Taxonomy" id="3049799"/>
    <lineage>
        <taxon>Bacteria</taxon>
        <taxon>Bacillati</taxon>
        <taxon>Actinomycetota</taxon>
        <taxon>Actinomycetes</taxon>
        <taxon>Mycobacteriales</taxon>
        <taxon>Corynebacteriaceae</taxon>
        <taxon>Corynebacterium</taxon>
    </lineage>
</organism>
<evidence type="ECO:0000256" key="4">
    <source>
        <dbReference type="HAMAP-Rule" id="MF_01030"/>
    </source>
</evidence>
<dbReference type="EC" id="4.3.1.18" evidence="4"/>
<dbReference type="PANTHER" id="PTHR48078:SF9">
    <property type="entry name" value="D-SERINE DEHYDRATASE"/>
    <property type="match status" value="1"/>
</dbReference>
<dbReference type="InterPro" id="IPR000634">
    <property type="entry name" value="Ser/Thr_deHydtase_PyrdxlP-BS"/>
</dbReference>
<keyword evidence="7" id="KW-1185">Reference proteome</keyword>
<dbReference type="InterPro" id="IPR001926">
    <property type="entry name" value="TrpB-like_PALP"/>
</dbReference>
<dbReference type="Pfam" id="PF00291">
    <property type="entry name" value="PALP"/>
    <property type="match status" value="1"/>
</dbReference>
<proteinExistence type="inferred from homology"/>
<keyword evidence="2 4" id="KW-0663">Pyridoxal phosphate</keyword>
<dbReference type="SUPFAM" id="SSF53686">
    <property type="entry name" value="Tryptophan synthase beta subunit-like PLP-dependent enzymes"/>
    <property type="match status" value="1"/>
</dbReference>
<dbReference type="RefSeq" id="WP_284823480.1">
    <property type="nucleotide sequence ID" value="NZ_CP126969.1"/>
</dbReference>
<dbReference type="GO" id="GO:0008721">
    <property type="term" value="F:D-serine ammonia-lyase activity"/>
    <property type="evidence" value="ECO:0007669"/>
    <property type="project" value="UniProtKB-EC"/>
</dbReference>
<evidence type="ECO:0000313" key="6">
    <source>
        <dbReference type="EMBL" id="WIM66821.1"/>
    </source>
</evidence>
<evidence type="ECO:0000313" key="7">
    <source>
        <dbReference type="Proteomes" id="UP001225598"/>
    </source>
</evidence>
<evidence type="ECO:0000256" key="3">
    <source>
        <dbReference type="ARBA" id="ARBA00023239"/>
    </source>
</evidence>
<name>A0ABY8VAX7_9CORY</name>
<reference evidence="6 7" key="1">
    <citation type="submission" date="2023-05" db="EMBL/GenBank/DDBJ databases">
        <title>Corynebacterium suedekumii sp. nov. and Corynebacterium breve sp. nov. isolated from raw cow's milk.</title>
        <authorList>
            <person name="Baer M.K."/>
            <person name="Mehl L."/>
            <person name="Hellmuth R."/>
            <person name="Marke G."/>
            <person name="Lipski A."/>
        </authorList>
    </citation>
    <scope>NUCLEOTIDE SEQUENCE [LARGE SCALE GENOMIC DNA]</scope>
    <source>
        <strain evidence="6 7">R4</strain>
    </source>
</reference>
<evidence type="ECO:0000256" key="2">
    <source>
        <dbReference type="ARBA" id="ARBA00022898"/>
    </source>
</evidence>
<feature type="domain" description="Tryptophan synthase beta chain-like PALP" evidence="5">
    <location>
        <begin position="73"/>
        <end position="358"/>
    </location>
</feature>